<dbReference type="Gene3D" id="3.30.200.20">
    <property type="entry name" value="Phosphorylase Kinase, domain 1"/>
    <property type="match status" value="1"/>
</dbReference>
<evidence type="ECO:0000259" key="1">
    <source>
        <dbReference type="Pfam" id="PF01636"/>
    </source>
</evidence>
<dbReference type="PANTHER" id="PTHR21310">
    <property type="entry name" value="AMINOGLYCOSIDE PHOSPHOTRANSFERASE-RELATED-RELATED"/>
    <property type="match status" value="1"/>
</dbReference>
<dbReference type="EMBL" id="PDJQ01000001">
    <property type="protein sequence ID" value="PFG72856.1"/>
    <property type="molecule type" value="Genomic_DNA"/>
</dbReference>
<dbReference type="InterPro" id="IPR002575">
    <property type="entry name" value="Aminoglycoside_PTrfase"/>
</dbReference>
<reference evidence="2 3" key="1">
    <citation type="submission" date="2017-09" db="EMBL/GenBank/DDBJ databases">
        <title>Sequencing the genomes of two abundant thermophiles in Great Basin hot springs: Thermocrinis jamiesonii and novel Chloroflexi Thermoflexus hugenholtzii.</title>
        <authorList>
            <person name="Hedlund B."/>
        </authorList>
    </citation>
    <scope>NUCLEOTIDE SEQUENCE [LARGE SCALE GENOMIC DNA]</scope>
    <source>
        <strain evidence="2 3">G233</strain>
    </source>
</reference>
<dbReference type="Pfam" id="PF01636">
    <property type="entry name" value="APH"/>
    <property type="match status" value="1"/>
</dbReference>
<evidence type="ECO:0000313" key="3">
    <source>
        <dbReference type="Proteomes" id="UP000223071"/>
    </source>
</evidence>
<keyword evidence="2" id="KW-0808">Transferase</keyword>
<dbReference type="GO" id="GO:0016301">
    <property type="term" value="F:kinase activity"/>
    <property type="evidence" value="ECO:0007669"/>
    <property type="project" value="UniProtKB-KW"/>
</dbReference>
<dbReference type="InterPro" id="IPR051678">
    <property type="entry name" value="AGP_Transferase"/>
</dbReference>
<dbReference type="InterPro" id="IPR011009">
    <property type="entry name" value="Kinase-like_dom_sf"/>
</dbReference>
<keyword evidence="3" id="KW-1185">Reference proteome</keyword>
<dbReference type="Proteomes" id="UP000223071">
    <property type="component" value="Unassembled WGS sequence"/>
</dbReference>
<dbReference type="RefSeq" id="WP_098502358.1">
    <property type="nucleotide sequence ID" value="NZ_PDJQ01000001.1"/>
</dbReference>
<proteinExistence type="predicted"/>
<name>A0A2A9HCX5_TEPT2</name>
<gene>
    <name evidence="2" type="ORF">A9A59_0047</name>
</gene>
<dbReference type="SUPFAM" id="SSF56112">
    <property type="entry name" value="Protein kinase-like (PK-like)"/>
    <property type="match status" value="1"/>
</dbReference>
<organism evidence="2 3">
    <name type="scientific">Tepidiforma thermophila (strain KCTC 52669 / CGMCC 1.13589 / G233)</name>
    <dbReference type="NCBI Taxonomy" id="2761530"/>
    <lineage>
        <taxon>Bacteria</taxon>
        <taxon>Bacillati</taxon>
        <taxon>Chloroflexota</taxon>
        <taxon>Tepidiformia</taxon>
        <taxon>Tepidiformales</taxon>
        <taxon>Tepidiformaceae</taxon>
        <taxon>Tepidiforma</taxon>
    </lineage>
</organism>
<keyword evidence="2" id="KW-0418">Kinase</keyword>
<sequence length="311" mass="34126">MVPRPADFEPWLNRLPGFEDARVGSITAVDGGASNVTCRVELLSGTVRRVCLRLQRERGIFEPYDVIREGRVIAALAATDVPVPRLLGMEPSADPLGAPFIVLEWVDAPHMGLAPDADFDAFTRMVARIHAVDWQAAGLAFLGVPASVPEALERDLAAVEARMPGFGCAGEPLLEDALSRLRATVPAEGRLALCQGDINVFNYLFRGGEVVRVVDWEQARISDPRVDVGQLLALSHLKGAPFGPAERMPFAVRYRAAAGADPGDLRWFRAMWLWQLAVIHYGWRRYGNGSTPWYSLEQASELLLMALAELD</sequence>
<dbReference type="CDD" id="cd05154">
    <property type="entry name" value="ACAD10_11_N-like"/>
    <property type="match status" value="1"/>
</dbReference>
<dbReference type="Gene3D" id="3.90.1200.10">
    <property type="match status" value="1"/>
</dbReference>
<dbReference type="AlphaFoldDB" id="A0A2A9HCX5"/>
<dbReference type="InterPro" id="IPR041726">
    <property type="entry name" value="ACAD10_11_N"/>
</dbReference>
<evidence type="ECO:0000313" key="2">
    <source>
        <dbReference type="EMBL" id="PFG72856.1"/>
    </source>
</evidence>
<feature type="domain" description="Aminoglycoside phosphotransferase" evidence="1">
    <location>
        <begin position="26"/>
        <end position="268"/>
    </location>
</feature>
<dbReference type="PANTHER" id="PTHR21310:SF40">
    <property type="entry name" value="AMINOGLYCOSIDE PHOSPHOTRANSFERASE DOMAIN-CONTAINING PROTEIN-RELATED"/>
    <property type="match status" value="1"/>
</dbReference>
<comment type="caution">
    <text evidence="2">The sequence shown here is derived from an EMBL/GenBank/DDBJ whole genome shotgun (WGS) entry which is preliminary data.</text>
</comment>
<accession>A0A2A9HCX5</accession>
<protein>
    <submittedName>
        <fullName evidence="2">Aminoglycoside phosphotransferase (APT) family kinase protein</fullName>
    </submittedName>
</protein>